<dbReference type="InterPro" id="IPR056221">
    <property type="entry name" value="Tle3_ab_dom"/>
</dbReference>
<organism evidence="3 4">
    <name type="scientific">Paraburkholderia megapolitana</name>
    <dbReference type="NCBI Taxonomy" id="420953"/>
    <lineage>
        <taxon>Bacteria</taxon>
        <taxon>Pseudomonadati</taxon>
        <taxon>Pseudomonadota</taxon>
        <taxon>Betaproteobacteria</taxon>
        <taxon>Burkholderiales</taxon>
        <taxon>Burkholderiaceae</taxon>
        <taxon>Paraburkholderia</taxon>
    </lineage>
</organism>
<proteinExistence type="predicted"/>
<feature type="compositionally biased region" description="Low complexity" evidence="1">
    <location>
        <begin position="15"/>
        <end position="57"/>
    </location>
</feature>
<gene>
    <name evidence="3" type="ORF">SAMN05192543_113126</name>
</gene>
<sequence>MTDSYLNPDIPPQGDPASASATPAASTAAPAAPATSTTPATPDADAASSGDPAAPTTMPQRIVVGQGDGPTLFDLNSELICVKQHPLPGIVIFVHGVNSEGEWYAATEEGLCHGLNRRLARLDDQMTHTGVVGGQMSPVTYTKGLTPDGFLNPNLLPDSYIKPDLSFSPVIHFRWGYKANKDELKEYGDKIFLNEQGYWGGGPFANGCSSLPDLWHAGVDDRIFGFISVQSVNPTQRPIYRTPPRMYGVLAALRLAKLIQSIRQKQANVPITIVCHSQGNMVGLTAAFLGDQLPEVNDPWGHTGRCVADAYVLANPPYSLSNTSTVMENWSQRQVADASSDRGRETYEARTKTLREFFNIIRARKAFEMPAEKVDNDMANERVSPTSGKTYKAADDRASHGVNQCTYGRVTLYCCPHDQVISATTVQGIGWRGMSGDELTDTGAAGVLTQRVFATHFKVGVHGKPYNYWKDDWRYEKGKTKGFWYPPSPPAKYGLMRAYSANENFVAKLATTATAPLLYIVTLVTSSLDMMRVNADPPKDHTVIADAPALDEPFPPKAFLFGNPNNPVDVSDGDKAHSDFNEDYDPPAAARDPKNTGANPDDPYDSYKKGAKAIGNEDSEASQRYEDHAILRMRALRDGNSSWVDSDGNVIGEDGKSAAPEGYEKWHNKQVTQILDKSAKNNPTNHSITMANPEHAQKALAYDVAVGLCYLSPEQLHDLRIEADWRFGKGLNKDNPNKKYFEYFTDGVMNSHSLQRWITEDPDAQKPAKIADEREGSFYLKVGGIA</sequence>
<feature type="region of interest" description="Disordered" evidence="1">
    <location>
        <begin position="1"/>
        <end position="65"/>
    </location>
</feature>
<feature type="region of interest" description="Disordered" evidence="1">
    <location>
        <begin position="562"/>
        <end position="622"/>
    </location>
</feature>
<dbReference type="AlphaFoldDB" id="A0A1I3VFE7"/>
<dbReference type="Pfam" id="PF24322">
    <property type="entry name" value="Tle3"/>
    <property type="match status" value="1"/>
</dbReference>
<accession>A0A1I3VFE7</accession>
<keyword evidence="4" id="KW-1185">Reference proteome</keyword>
<name>A0A1I3VFE7_9BURK</name>
<protein>
    <recommendedName>
        <fullName evidence="2">T6SS Tle3 phospholipase effector alpha/beta domain-containing protein</fullName>
    </recommendedName>
</protein>
<feature type="domain" description="T6SS Tle3 phospholipase effector alpha/beta" evidence="2">
    <location>
        <begin position="87"/>
        <end position="435"/>
    </location>
</feature>
<dbReference type="Proteomes" id="UP000199548">
    <property type="component" value="Unassembled WGS sequence"/>
</dbReference>
<dbReference type="EMBL" id="FOQU01000013">
    <property type="protein sequence ID" value="SFJ92881.1"/>
    <property type="molecule type" value="Genomic_DNA"/>
</dbReference>
<evidence type="ECO:0000313" key="4">
    <source>
        <dbReference type="Proteomes" id="UP000199548"/>
    </source>
</evidence>
<evidence type="ECO:0000259" key="2">
    <source>
        <dbReference type="Pfam" id="PF24322"/>
    </source>
</evidence>
<dbReference type="STRING" id="420953.SAMN05192543_113126"/>
<evidence type="ECO:0000256" key="1">
    <source>
        <dbReference type="SAM" id="MobiDB-lite"/>
    </source>
</evidence>
<evidence type="ECO:0000313" key="3">
    <source>
        <dbReference type="EMBL" id="SFJ92881.1"/>
    </source>
</evidence>
<reference evidence="3 4" key="1">
    <citation type="submission" date="2016-10" db="EMBL/GenBank/DDBJ databases">
        <authorList>
            <person name="de Groot N.N."/>
        </authorList>
    </citation>
    <scope>NUCLEOTIDE SEQUENCE [LARGE SCALE GENOMIC DNA]</scope>
    <source>
        <strain evidence="3 4">LMG 23650</strain>
    </source>
</reference>